<dbReference type="KEGG" id="pgri:PgNI_03567"/>
<proteinExistence type="predicted"/>
<evidence type="ECO:0000313" key="1">
    <source>
        <dbReference type="Proteomes" id="UP000515153"/>
    </source>
</evidence>
<organism evidence="1 2">
    <name type="scientific">Pyricularia grisea</name>
    <name type="common">Crabgrass-specific blast fungus</name>
    <name type="synonym">Magnaporthe grisea</name>
    <dbReference type="NCBI Taxonomy" id="148305"/>
    <lineage>
        <taxon>Eukaryota</taxon>
        <taxon>Fungi</taxon>
        <taxon>Dikarya</taxon>
        <taxon>Ascomycota</taxon>
        <taxon>Pezizomycotina</taxon>
        <taxon>Sordariomycetes</taxon>
        <taxon>Sordariomycetidae</taxon>
        <taxon>Magnaporthales</taxon>
        <taxon>Pyriculariaceae</taxon>
        <taxon>Pyricularia</taxon>
    </lineage>
</organism>
<gene>
    <name evidence="2" type="ORF">PgNI_03567</name>
</gene>
<dbReference type="Proteomes" id="UP000515153">
    <property type="component" value="Unplaced"/>
</dbReference>
<reference evidence="2" key="2">
    <citation type="submission" date="2019-10" db="EMBL/GenBank/DDBJ databases">
        <authorList>
            <consortium name="NCBI Genome Project"/>
        </authorList>
    </citation>
    <scope>NUCLEOTIDE SEQUENCE</scope>
    <source>
        <strain evidence="2">NI907</strain>
    </source>
</reference>
<reference evidence="2" key="3">
    <citation type="submission" date="2025-08" db="UniProtKB">
        <authorList>
            <consortium name="RefSeq"/>
        </authorList>
    </citation>
    <scope>IDENTIFICATION</scope>
    <source>
        <strain evidence="2">NI907</strain>
    </source>
</reference>
<keyword evidence="1" id="KW-1185">Reference proteome</keyword>
<protein>
    <recommendedName>
        <fullName evidence="3">AB hydrolase-1 domain-containing protein</fullName>
    </recommendedName>
</protein>
<sequence length="150" mass="16232">MIQPHLDAGREAERQAKGRDGGVKAVIFIASLIVLPGGISLAEHAGGLPTETWYETVDGALVLNPGAEKIFYNDFNETKAMEAIKNTKCQPSRLLTHNKDACISPAVLNMLADGLGDKYTKVSLNYGHTPWMRNYVLPELVNVIVGAARA</sequence>
<evidence type="ECO:0008006" key="3">
    <source>
        <dbReference type="Google" id="ProtNLM"/>
    </source>
</evidence>
<dbReference type="AlphaFoldDB" id="A0A6P8BEV8"/>
<dbReference type="RefSeq" id="XP_030985735.1">
    <property type="nucleotide sequence ID" value="XM_031123621.1"/>
</dbReference>
<name>A0A6P8BEV8_PYRGI</name>
<evidence type="ECO:0000313" key="2">
    <source>
        <dbReference type="RefSeq" id="XP_030985735.1"/>
    </source>
</evidence>
<dbReference type="GeneID" id="41958530"/>
<reference evidence="2" key="1">
    <citation type="journal article" date="2019" name="Mol. Biol. Evol.">
        <title>Blast fungal genomes show frequent chromosomal changes, gene gains and losses, and effector gene turnover.</title>
        <authorList>
            <person name="Gomez Luciano L.B."/>
            <person name="Jason Tsai I."/>
            <person name="Chuma I."/>
            <person name="Tosa Y."/>
            <person name="Chen Y.H."/>
            <person name="Li J.Y."/>
            <person name="Li M.Y."/>
            <person name="Jade Lu M.Y."/>
            <person name="Nakayashiki H."/>
            <person name="Li W.H."/>
        </authorList>
    </citation>
    <scope>NUCLEOTIDE SEQUENCE</scope>
    <source>
        <strain evidence="2">NI907</strain>
    </source>
</reference>
<accession>A0A6P8BEV8</accession>